<keyword evidence="1" id="KW-0812">Transmembrane</keyword>
<comment type="caution">
    <text evidence="2">The sequence shown here is derived from an EMBL/GenBank/DDBJ whole genome shotgun (WGS) entry which is preliminary data.</text>
</comment>
<dbReference type="OrthoDB" id="4793644at2"/>
<keyword evidence="1" id="KW-1133">Transmembrane helix</keyword>
<name>A0A3A1U3D5_9MICO</name>
<dbReference type="RefSeq" id="WP_119481255.1">
    <property type="nucleotide sequence ID" value="NZ_QXTG01000001.1"/>
</dbReference>
<protein>
    <submittedName>
        <fullName evidence="2">DUF4307 domain-containing protein</fullName>
    </submittedName>
</protein>
<feature type="transmembrane region" description="Helical" evidence="1">
    <location>
        <begin position="24"/>
        <end position="43"/>
    </location>
</feature>
<organism evidence="2 3">
    <name type="scientific">Amnibacterium setariae</name>
    <dbReference type="NCBI Taxonomy" id="2306585"/>
    <lineage>
        <taxon>Bacteria</taxon>
        <taxon>Bacillati</taxon>
        <taxon>Actinomycetota</taxon>
        <taxon>Actinomycetes</taxon>
        <taxon>Micrococcales</taxon>
        <taxon>Microbacteriaceae</taxon>
        <taxon>Amnibacterium</taxon>
    </lineage>
</organism>
<accession>A0A3A1U3D5</accession>
<dbReference type="Pfam" id="PF14155">
    <property type="entry name" value="DUF4307"/>
    <property type="match status" value="1"/>
</dbReference>
<evidence type="ECO:0000256" key="1">
    <source>
        <dbReference type="SAM" id="Phobius"/>
    </source>
</evidence>
<proteinExistence type="predicted"/>
<dbReference type="Proteomes" id="UP000265742">
    <property type="component" value="Unassembled WGS sequence"/>
</dbReference>
<dbReference type="EMBL" id="QXTG01000001">
    <property type="protein sequence ID" value="RIX30893.1"/>
    <property type="molecule type" value="Genomic_DNA"/>
</dbReference>
<evidence type="ECO:0000313" key="2">
    <source>
        <dbReference type="EMBL" id="RIX30893.1"/>
    </source>
</evidence>
<gene>
    <name evidence="2" type="ORF">D1781_05765</name>
</gene>
<dbReference type="InterPro" id="IPR025443">
    <property type="entry name" value="DUF4307"/>
</dbReference>
<dbReference type="AlphaFoldDB" id="A0A3A1U3D5"/>
<keyword evidence="3" id="KW-1185">Reference proteome</keyword>
<evidence type="ECO:0000313" key="3">
    <source>
        <dbReference type="Proteomes" id="UP000265742"/>
    </source>
</evidence>
<keyword evidence="1" id="KW-0472">Membrane</keyword>
<sequence length="134" mass="13933">MTTRTTALEERYGRTGDRRRRRRIGAIAAGGIVVLAVGAWGVWTGIGGATDALEVTTTGITVTGDETTDVQWLVTGRSGTALICAIEAQDSTGGVVGLAEITVPATGQVNRTGETTVRTIRRASNGLIDSCRDA</sequence>
<reference evidence="3" key="1">
    <citation type="submission" date="2018-09" db="EMBL/GenBank/DDBJ databases">
        <authorList>
            <person name="Kim I."/>
        </authorList>
    </citation>
    <scope>NUCLEOTIDE SEQUENCE [LARGE SCALE GENOMIC DNA]</scope>
    <source>
        <strain evidence="3">DD4a</strain>
    </source>
</reference>